<keyword evidence="1" id="KW-0472">Membrane</keyword>
<dbReference type="RefSeq" id="WP_179237432.1">
    <property type="nucleotide sequence ID" value="NZ_JACBNQ010000004.1"/>
</dbReference>
<keyword evidence="1" id="KW-1133">Transmembrane helix</keyword>
<feature type="transmembrane region" description="Helical" evidence="1">
    <location>
        <begin position="206"/>
        <end position="222"/>
    </location>
</feature>
<dbReference type="AlphaFoldDB" id="A0A974BIH4"/>
<dbReference type="EMBL" id="JACBNQ010000004">
    <property type="protein sequence ID" value="NYB73737.1"/>
    <property type="molecule type" value="Genomic_DNA"/>
</dbReference>
<accession>A0A974BIH4</accession>
<keyword evidence="3" id="KW-1185">Reference proteome</keyword>
<feature type="transmembrane region" description="Helical" evidence="1">
    <location>
        <begin position="149"/>
        <end position="169"/>
    </location>
</feature>
<evidence type="ECO:0000313" key="2">
    <source>
        <dbReference type="EMBL" id="NYB73737.1"/>
    </source>
</evidence>
<feature type="transmembrane region" description="Helical" evidence="1">
    <location>
        <begin position="115"/>
        <end position="137"/>
    </location>
</feature>
<comment type="caution">
    <text evidence="2">The sequence shown here is derived from an EMBL/GenBank/DDBJ whole genome shotgun (WGS) entry which is preliminary data.</text>
</comment>
<proteinExistence type="predicted"/>
<gene>
    <name evidence="2" type="ORF">HZF24_06235</name>
</gene>
<feature type="transmembrane region" description="Helical" evidence="1">
    <location>
        <begin position="176"/>
        <end position="194"/>
    </location>
</feature>
<evidence type="ECO:0000313" key="3">
    <source>
        <dbReference type="Proteomes" id="UP000611629"/>
    </source>
</evidence>
<sequence>MDNNIKRKLKSVFEAPMPAKKDDFLNQLDYPKASRLDFIKSQAGYIRKQVWVLSLLLFIGTLILMYYFEVSDSVIWILSSALPFISLVSIGEIFRSITYNMDELEMSCKHNFLEISLIRFGILGLANLAVLISLLILLAGKTDFGFFRLGLYLTTPYLLNCYGSIFAVNRLKNREIVYVCGVVTASVSILNALFTTQINDIYTDKYWSFWIISFIILAVFSYKEILKLIKKMEELKWSLSLTV</sequence>
<name>A0A974BIH4_SEDHY</name>
<evidence type="ECO:0000256" key="1">
    <source>
        <dbReference type="SAM" id="Phobius"/>
    </source>
</evidence>
<organism evidence="2 3">
    <name type="scientific">Sedimentibacter hydroxybenzoicus DSM 7310</name>
    <dbReference type="NCBI Taxonomy" id="1123245"/>
    <lineage>
        <taxon>Bacteria</taxon>
        <taxon>Bacillati</taxon>
        <taxon>Bacillota</taxon>
        <taxon>Tissierellia</taxon>
        <taxon>Sedimentibacter</taxon>
    </lineage>
</organism>
<dbReference type="Proteomes" id="UP000611629">
    <property type="component" value="Unassembled WGS sequence"/>
</dbReference>
<keyword evidence="1" id="KW-0812">Transmembrane</keyword>
<evidence type="ECO:0008006" key="4">
    <source>
        <dbReference type="Google" id="ProtNLM"/>
    </source>
</evidence>
<reference evidence="2" key="1">
    <citation type="submission" date="2020-07" db="EMBL/GenBank/DDBJ databases">
        <title>Genomic analysis of a strain of Sedimentibacter Hydroxybenzoicus DSM7310.</title>
        <authorList>
            <person name="Ma S."/>
        </authorList>
    </citation>
    <scope>NUCLEOTIDE SEQUENCE</scope>
    <source>
        <strain evidence="2">DSM 7310</strain>
    </source>
</reference>
<protein>
    <recommendedName>
        <fullName evidence="4">Beta-carotene 15,15'-monooxygenase</fullName>
    </recommendedName>
</protein>
<feature type="transmembrane region" description="Helical" evidence="1">
    <location>
        <begin position="50"/>
        <end position="68"/>
    </location>
</feature>
<feature type="transmembrane region" description="Helical" evidence="1">
    <location>
        <begin position="74"/>
        <end position="94"/>
    </location>
</feature>